<evidence type="ECO:0000313" key="2">
    <source>
        <dbReference type="EMBL" id="KAF3004407.1"/>
    </source>
</evidence>
<accession>A0A9P4THL7</accession>
<feature type="compositionally biased region" description="Polar residues" evidence="1">
    <location>
        <begin position="220"/>
        <end position="232"/>
    </location>
</feature>
<evidence type="ECO:0000313" key="3">
    <source>
        <dbReference type="Proteomes" id="UP000801428"/>
    </source>
</evidence>
<name>A0A9P4THL7_CURKU</name>
<sequence>MNLDFAFQALAYPASNLSDAEFVSPCPCSLIFRCGDAKFATLLLVARIPTAHSPETQFVLQYDADNMKSHTLDDILPVKGKGKKRPDIKTLDLSTSASSSLWCPATDFSFGSRPGYEFAFQQFVDLAKATRVNIVFDFHHVRQEHRGMFKAFSKAAQGLVGYPVQASLVEQGLRKATWAIFAPTEAAGAPPAYEDDDSRARKRARRDSPGSPVRLGRGLTPQSPAASYSSDKTVPFSPATEAENLRRLRGFDPQAEAINAIIEKQLPANLDNVQALQKEAIDAAIARQLPAYFANGLHTEAIDVAVSKQVGKALEALLPNALEEFFNPKSQPGSPATSFTSFDSSGHRYTKLPALTPVGKMMLPHLRTHLIDQFHLYQKQQLQRFEKLANKTFESLARSAYDARAQEYAEFAEDMEEHKAEISLLKKDTIDDLWREGQGVLDQGKEACAETYVYGPIIVDVPE</sequence>
<gene>
    <name evidence="2" type="ORF">E8E13_010239</name>
</gene>
<evidence type="ECO:0000256" key="1">
    <source>
        <dbReference type="SAM" id="MobiDB-lite"/>
    </source>
</evidence>
<dbReference type="EMBL" id="SWKU01000008">
    <property type="protein sequence ID" value="KAF3004407.1"/>
    <property type="molecule type" value="Genomic_DNA"/>
</dbReference>
<comment type="caution">
    <text evidence="2">The sequence shown here is derived from an EMBL/GenBank/DDBJ whole genome shotgun (WGS) entry which is preliminary data.</text>
</comment>
<dbReference type="Proteomes" id="UP000801428">
    <property type="component" value="Unassembled WGS sequence"/>
</dbReference>
<reference evidence="2" key="1">
    <citation type="submission" date="2019-04" db="EMBL/GenBank/DDBJ databases">
        <title>Sequencing of skin fungus with MAO and IRED activity.</title>
        <authorList>
            <person name="Marsaioli A.J."/>
            <person name="Bonatto J.M.C."/>
            <person name="Reis Junior O."/>
        </authorList>
    </citation>
    <scope>NUCLEOTIDE SEQUENCE</scope>
    <source>
        <strain evidence="2">30M1</strain>
    </source>
</reference>
<keyword evidence="3" id="KW-1185">Reference proteome</keyword>
<dbReference type="AlphaFoldDB" id="A0A9P4THL7"/>
<proteinExistence type="predicted"/>
<dbReference type="OrthoDB" id="3800429at2759"/>
<protein>
    <submittedName>
        <fullName evidence="2">Uncharacterized protein</fullName>
    </submittedName>
</protein>
<organism evidence="2 3">
    <name type="scientific">Curvularia kusanoi</name>
    <name type="common">Cochliobolus kusanoi</name>
    <dbReference type="NCBI Taxonomy" id="90978"/>
    <lineage>
        <taxon>Eukaryota</taxon>
        <taxon>Fungi</taxon>
        <taxon>Dikarya</taxon>
        <taxon>Ascomycota</taxon>
        <taxon>Pezizomycotina</taxon>
        <taxon>Dothideomycetes</taxon>
        <taxon>Pleosporomycetidae</taxon>
        <taxon>Pleosporales</taxon>
        <taxon>Pleosporineae</taxon>
        <taxon>Pleosporaceae</taxon>
        <taxon>Curvularia</taxon>
    </lineage>
</organism>
<feature type="region of interest" description="Disordered" evidence="1">
    <location>
        <begin position="188"/>
        <end position="238"/>
    </location>
</feature>